<reference evidence="2 3" key="2">
    <citation type="journal article" date="2019" name="G3 (Bethesda)">
        <title>Hybrid Assembly of the Genome of the Entomopathogenic Nematode Steinernema carpocapsae Identifies the X-Chromosome.</title>
        <authorList>
            <person name="Serra L."/>
            <person name="Macchietto M."/>
            <person name="Macias-Munoz A."/>
            <person name="McGill C.J."/>
            <person name="Rodriguez I.M."/>
            <person name="Rodriguez B."/>
            <person name="Murad R."/>
            <person name="Mortazavi A."/>
        </authorList>
    </citation>
    <scope>NUCLEOTIDE SEQUENCE [LARGE SCALE GENOMIC DNA]</scope>
    <source>
        <strain evidence="2 3">ALL</strain>
    </source>
</reference>
<dbReference type="STRING" id="34508.A0A4U5PD75"/>
<reference evidence="2 3" key="1">
    <citation type="journal article" date="2015" name="Genome Biol.">
        <title>Comparative genomics of Steinernema reveals deeply conserved gene regulatory networks.</title>
        <authorList>
            <person name="Dillman A.R."/>
            <person name="Macchietto M."/>
            <person name="Porter C.F."/>
            <person name="Rogers A."/>
            <person name="Williams B."/>
            <person name="Antoshechkin I."/>
            <person name="Lee M.M."/>
            <person name="Goodwin Z."/>
            <person name="Lu X."/>
            <person name="Lewis E.E."/>
            <person name="Goodrich-Blair H."/>
            <person name="Stock S.P."/>
            <person name="Adams B.J."/>
            <person name="Sternberg P.W."/>
            <person name="Mortazavi A."/>
        </authorList>
    </citation>
    <scope>NUCLEOTIDE SEQUENCE [LARGE SCALE GENOMIC DNA]</scope>
    <source>
        <strain evidence="2 3">ALL</strain>
    </source>
</reference>
<dbReference type="OrthoDB" id="5841750at2759"/>
<evidence type="ECO:0000313" key="2">
    <source>
        <dbReference type="EMBL" id="TKR93964.1"/>
    </source>
</evidence>
<gene>
    <name evidence="2" type="ORF">L596_008322</name>
</gene>
<comment type="caution">
    <text evidence="2">The sequence shown here is derived from an EMBL/GenBank/DDBJ whole genome shotgun (WGS) entry which is preliminary data.</text>
</comment>
<name>A0A4U5PD75_STECR</name>
<evidence type="ECO:0000313" key="3">
    <source>
        <dbReference type="Proteomes" id="UP000298663"/>
    </source>
</evidence>
<feature type="compositionally biased region" description="Basic and acidic residues" evidence="1">
    <location>
        <begin position="160"/>
        <end position="180"/>
    </location>
</feature>
<accession>A0A4U5PD75</accession>
<feature type="compositionally biased region" description="Low complexity" evidence="1">
    <location>
        <begin position="201"/>
        <end position="213"/>
    </location>
</feature>
<sequence length="581" mass="63757">MLTEGEVTAADELPTSSSAAAENAEEPPTKKSRHSPTEGGKPSLVMNLKLKDDQYERVEEGNSRPSTALGIEESTNDSGSRATPLDSSNANSTHGEDEEDEVGTLVAPLRDIRAASVAPDRARRTRGRRRARGGYVSTRPQRSSPDSDEDYDGGKRRRTAVSEDRTFDDPDGKHDSEKKRVPPLRISLNLKPSGEGDDSNLGDSGSSPRSHSSTPKPAQPSPPLGSGKRGGRTGRGAGGWGGNRKGDFDETAHGQRMTRSKVRQSGATLDDSVVSQRRGKGYRRGGLATSASSNNVATVVVTSTGDETASNSPLADQSVGTPDTELLSTAATEAGTREPSVDPLAQATLLDNVPAPLKLMYKTSYEGFKGMRSMIEEKWLRDALKPDIPNPKGFQDYLIYTRNYETSDDAHLSNGRIVNTHLFALPPDLKRLAEEQDERRQQLTAEHLTERNRLQLFAEREYLRLLKRDSSSAKPTLSAIRVVAEAAICNPMYVDDEERFPDPPTTIVKSQLVKKFDVMSREMRSRQRLESATLRSAQVRVWESSLKKYIDGNPSSKVTYSFPADLYVQEVEVKMLTFSFD</sequence>
<feature type="compositionally biased region" description="Basic residues" evidence="1">
    <location>
        <begin position="123"/>
        <end position="132"/>
    </location>
</feature>
<dbReference type="AlphaFoldDB" id="A0A4U5PD75"/>
<feature type="compositionally biased region" description="Basic and acidic residues" evidence="1">
    <location>
        <begin position="244"/>
        <end position="253"/>
    </location>
</feature>
<proteinExistence type="predicted"/>
<dbReference type="Proteomes" id="UP000298663">
    <property type="component" value="Unassembled WGS sequence"/>
</dbReference>
<feature type="compositionally biased region" description="Polar residues" evidence="1">
    <location>
        <begin position="76"/>
        <end position="93"/>
    </location>
</feature>
<feature type="compositionally biased region" description="Basic and acidic residues" evidence="1">
    <location>
        <begin position="49"/>
        <end position="62"/>
    </location>
</feature>
<organism evidence="2 3">
    <name type="scientific">Steinernema carpocapsae</name>
    <name type="common">Entomopathogenic nematode</name>
    <dbReference type="NCBI Taxonomy" id="34508"/>
    <lineage>
        <taxon>Eukaryota</taxon>
        <taxon>Metazoa</taxon>
        <taxon>Ecdysozoa</taxon>
        <taxon>Nematoda</taxon>
        <taxon>Chromadorea</taxon>
        <taxon>Rhabditida</taxon>
        <taxon>Tylenchina</taxon>
        <taxon>Panagrolaimomorpha</taxon>
        <taxon>Strongyloidoidea</taxon>
        <taxon>Steinernematidae</taxon>
        <taxon>Steinernema</taxon>
    </lineage>
</organism>
<dbReference type="EMBL" id="AZBU02000002">
    <property type="protein sequence ID" value="TKR93964.1"/>
    <property type="molecule type" value="Genomic_DNA"/>
</dbReference>
<evidence type="ECO:0000256" key="1">
    <source>
        <dbReference type="SAM" id="MobiDB-lite"/>
    </source>
</evidence>
<feature type="region of interest" description="Disordered" evidence="1">
    <location>
        <begin position="1"/>
        <end position="289"/>
    </location>
</feature>
<keyword evidence="3" id="KW-1185">Reference proteome</keyword>
<feature type="compositionally biased region" description="Gly residues" evidence="1">
    <location>
        <begin position="233"/>
        <end position="243"/>
    </location>
</feature>
<protein>
    <submittedName>
        <fullName evidence="2">Uncharacterized protein</fullName>
    </submittedName>
</protein>